<reference evidence="1 2" key="1">
    <citation type="submission" date="2018-11" db="EMBL/GenBank/DDBJ databases">
        <title>Sequencing the genomes of 1000 actinobacteria strains.</title>
        <authorList>
            <person name="Klenk H.-P."/>
        </authorList>
    </citation>
    <scope>NUCLEOTIDE SEQUENCE [LARGE SCALE GENOMIC DNA]</scope>
    <source>
        <strain evidence="1 2">DSM 11294</strain>
    </source>
</reference>
<evidence type="ECO:0000313" key="1">
    <source>
        <dbReference type="EMBL" id="ROR73751.1"/>
    </source>
</evidence>
<dbReference type="OrthoDB" id="3827359at2"/>
<protein>
    <recommendedName>
        <fullName evidence="3">Fis family transcriptional regulator</fullName>
    </recommendedName>
</protein>
<organism evidence="1 2">
    <name type="scientific">Bogoriella caseilytica</name>
    <dbReference type="NCBI Taxonomy" id="56055"/>
    <lineage>
        <taxon>Bacteria</taxon>
        <taxon>Bacillati</taxon>
        <taxon>Actinomycetota</taxon>
        <taxon>Actinomycetes</taxon>
        <taxon>Micrococcales</taxon>
        <taxon>Bogoriellaceae</taxon>
        <taxon>Bogoriella</taxon>
    </lineage>
</organism>
<dbReference type="Proteomes" id="UP000280668">
    <property type="component" value="Unassembled WGS sequence"/>
</dbReference>
<dbReference type="EMBL" id="RKHK01000001">
    <property type="protein sequence ID" value="ROR73751.1"/>
    <property type="molecule type" value="Genomic_DNA"/>
</dbReference>
<evidence type="ECO:0000313" key="2">
    <source>
        <dbReference type="Proteomes" id="UP000280668"/>
    </source>
</evidence>
<dbReference type="RefSeq" id="WP_123304133.1">
    <property type="nucleotide sequence ID" value="NZ_RKHK01000001.1"/>
</dbReference>
<gene>
    <name evidence="1" type="ORF">EDD31_2139</name>
</gene>
<keyword evidence="2" id="KW-1185">Reference proteome</keyword>
<sequence>MGEHAQEWESLIEELSAGLEAAERAEHAVVAAELLEAETASTELADRLRARRGDQLRLRLRSGDDVAGIVLDAGPHWVLLGAGRRRSLVPITAIQMAQPLGAVAPPPGEVDRRLGLARVVRAIAREGATVSVACEAGSYSGRIVRVGRDHLDLRTEAGVLTVAFGALAVVSSL</sequence>
<proteinExistence type="predicted"/>
<accession>A0A3N2BER1</accession>
<name>A0A3N2BER1_9MICO</name>
<dbReference type="AlphaFoldDB" id="A0A3N2BER1"/>
<comment type="caution">
    <text evidence="1">The sequence shown here is derived from an EMBL/GenBank/DDBJ whole genome shotgun (WGS) entry which is preliminary data.</text>
</comment>
<evidence type="ECO:0008006" key="3">
    <source>
        <dbReference type="Google" id="ProtNLM"/>
    </source>
</evidence>